<dbReference type="AlphaFoldDB" id="A0A8X6XGW6"/>
<proteinExistence type="predicted"/>
<comment type="caution">
    <text evidence="1">The sequence shown here is derived from an EMBL/GenBank/DDBJ whole genome shotgun (WGS) entry which is preliminary data.</text>
</comment>
<reference evidence="1" key="1">
    <citation type="submission" date="2020-08" db="EMBL/GenBank/DDBJ databases">
        <title>Multicomponent nature underlies the extraordinary mechanical properties of spider dragline silk.</title>
        <authorList>
            <person name="Kono N."/>
            <person name="Nakamura H."/>
            <person name="Mori M."/>
            <person name="Yoshida Y."/>
            <person name="Ohtoshi R."/>
            <person name="Malay A.D."/>
            <person name="Moran D.A.P."/>
            <person name="Tomita M."/>
            <person name="Numata K."/>
            <person name="Arakawa K."/>
        </authorList>
    </citation>
    <scope>NUCLEOTIDE SEQUENCE</scope>
</reference>
<dbReference type="EMBL" id="BMAV01008558">
    <property type="protein sequence ID" value="GFY52229.1"/>
    <property type="molecule type" value="Genomic_DNA"/>
</dbReference>
<sequence>MSSARMAEHCPACSSCPVAGLQISLLCRVTKLSSASGVCPMSAWQSSFLRQVDVQFPGNRTLSWIRGMSIVFKADIRRASNFSSWEAELCLMLVACTVVGWQKSVLRQKYVKWPGYRTLSYARGMSSGLFSELYSASGACPVALW</sequence>
<protein>
    <submittedName>
        <fullName evidence="1">Uncharacterized protein</fullName>
    </submittedName>
</protein>
<dbReference type="Proteomes" id="UP000886998">
    <property type="component" value="Unassembled WGS sequence"/>
</dbReference>
<accession>A0A8X6XGW6</accession>
<gene>
    <name evidence="1" type="ORF">TNIN_175991</name>
</gene>
<evidence type="ECO:0000313" key="2">
    <source>
        <dbReference type="Proteomes" id="UP000886998"/>
    </source>
</evidence>
<name>A0A8X6XGW6_9ARAC</name>
<keyword evidence="2" id="KW-1185">Reference proteome</keyword>
<evidence type="ECO:0000313" key="1">
    <source>
        <dbReference type="EMBL" id="GFY52229.1"/>
    </source>
</evidence>
<organism evidence="1 2">
    <name type="scientific">Trichonephila inaurata madagascariensis</name>
    <dbReference type="NCBI Taxonomy" id="2747483"/>
    <lineage>
        <taxon>Eukaryota</taxon>
        <taxon>Metazoa</taxon>
        <taxon>Ecdysozoa</taxon>
        <taxon>Arthropoda</taxon>
        <taxon>Chelicerata</taxon>
        <taxon>Arachnida</taxon>
        <taxon>Araneae</taxon>
        <taxon>Araneomorphae</taxon>
        <taxon>Entelegynae</taxon>
        <taxon>Araneoidea</taxon>
        <taxon>Nephilidae</taxon>
        <taxon>Trichonephila</taxon>
        <taxon>Trichonephila inaurata</taxon>
    </lineage>
</organism>